<feature type="transmembrane region" description="Helical" evidence="6">
    <location>
        <begin position="83"/>
        <end position="104"/>
    </location>
</feature>
<keyword evidence="5 6" id="KW-0472">Membrane</keyword>
<keyword evidence="3 6" id="KW-0812">Transmembrane</keyword>
<comment type="caution">
    <text evidence="8">The sequence shown here is derived from an EMBL/GenBank/DDBJ whole genome shotgun (WGS) entry which is preliminary data.</text>
</comment>
<dbReference type="PANTHER" id="PTHR12677">
    <property type="entry name" value="GOLGI APPARATUS MEMBRANE PROTEIN TVP38-RELATED"/>
    <property type="match status" value="1"/>
</dbReference>
<dbReference type="STRING" id="1413211.U473_08050"/>
<gene>
    <name evidence="8" type="ORF">U473_08050</name>
</gene>
<dbReference type="Proteomes" id="UP000070352">
    <property type="component" value="Unassembled WGS sequence"/>
</dbReference>
<evidence type="ECO:0000256" key="4">
    <source>
        <dbReference type="ARBA" id="ARBA00022989"/>
    </source>
</evidence>
<comment type="similarity">
    <text evidence="6">Belongs to the TVP38/TMEM64 family.</text>
</comment>
<evidence type="ECO:0000313" key="8">
    <source>
        <dbReference type="EMBL" id="KXG43965.1"/>
    </source>
</evidence>
<name>A0A135L4M9_9BACI</name>
<dbReference type="GO" id="GO:0005886">
    <property type="term" value="C:plasma membrane"/>
    <property type="evidence" value="ECO:0007669"/>
    <property type="project" value="UniProtKB-SubCell"/>
</dbReference>
<feature type="domain" description="VTT" evidence="7">
    <location>
        <begin position="63"/>
        <end position="181"/>
    </location>
</feature>
<dbReference type="InterPro" id="IPR032816">
    <property type="entry name" value="VTT_dom"/>
</dbReference>
<reference evidence="8 9" key="1">
    <citation type="submission" date="2016-02" db="EMBL/GenBank/DDBJ databases">
        <title>Draft Genome for Tepidibacillus decaturensis nov. sp. Strain Z9, an Anaerobic, Moderately Thermophilic and Heterotrophic Bacterium from Deep Subsurface of the Illinois Basin, USA.</title>
        <authorList>
            <person name="Dong Y."/>
            <person name="Chang J.Y."/>
            <person name="Sanford R."/>
            <person name="Fouke B.W."/>
        </authorList>
    </citation>
    <scope>NUCLEOTIDE SEQUENCE [LARGE SCALE GENOMIC DNA]</scope>
    <source>
        <strain evidence="8 9">Z9</strain>
    </source>
</reference>
<evidence type="ECO:0000256" key="3">
    <source>
        <dbReference type="ARBA" id="ARBA00022692"/>
    </source>
</evidence>
<dbReference type="Pfam" id="PF09335">
    <property type="entry name" value="VTT_dom"/>
    <property type="match status" value="1"/>
</dbReference>
<accession>A0A135L4M9</accession>
<dbReference type="EMBL" id="LSKU01000001">
    <property type="protein sequence ID" value="KXG43965.1"/>
    <property type="molecule type" value="Genomic_DNA"/>
</dbReference>
<dbReference type="RefSeq" id="WP_068725118.1">
    <property type="nucleotide sequence ID" value="NZ_LSKU01000001.1"/>
</dbReference>
<feature type="transmembrane region" description="Helical" evidence="6">
    <location>
        <begin position="130"/>
        <end position="150"/>
    </location>
</feature>
<evidence type="ECO:0000313" key="9">
    <source>
        <dbReference type="Proteomes" id="UP000070352"/>
    </source>
</evidence>
<evidence type="ECO:0000256" key="6">
    <source>
        <dbReference type="RuleBase" id="RU366058"/>
    </source>
</evidence>
<keyword evidence="9" id="KW-1185">Reference proteome</keyword>
<keyword evidence="2 6" id="KW-1003">Cell membrane</keyword>
<dbReference type="AlphaFoldDB" id="A0A135L4M9"/>
<dbReference type="PANTHER" id="PTHR12677:SF59">
    <property type="entry name" value="GOLGI APPARATUS MEMBRANE PROTEIN TVP38-RELATED"/>
    <property type="match status" value="1"/>
</dbReference>
<evidence type="ECO:0000256" key="1">
    <source>
        <dbReference type="ARBA" id="ARBA00004651"/>
    </source>
</evidence>
<organism evidence="8 9">
    <name type="scientific">Tepidibacillus decaturensis</name>
    <dbReference type="NCBI Taxonomy" id="1413211"/>
    <lineage>
        <taxon>Bacteria</taxon>
        <taxon>Bacillati</taxon>
        <taxon>Bacillota</taxon>
        <taxon>Bacilli</taxon>
        <taxon>Bacillales</taxon>
        <taxon>Bacillaceae</taxon>
        <taxon>Tepidibacillus</taxon>
    </lineage>
</organism>
<sequence length="219" mass="25009">MKKWVIIGIVIFVLGYLLFGTEMGTILRHGNLNALVKHLKSYGWLAILISIIIVIIQTFFPFIPFVLLAGANALVFGLWHGYWISWMAAVIGAIVSFLFARYLAQDYAMKQASKYKLLDKLNLHIKKNSFFIFLLARVIPVIPSSAVNFIGGISPLSFRQFFWSTVVGKLPIVFLETLMGHDMVYFKQHPKRLMIVVIIFTLLVWIGYLLNKRLTLKGK</sequence>
<proteinExistence type="inferred from homology"/>
<feature type="transmembrane region" description="Helical" evidence="6">
    <location>
        <begin position="42"/>
        <end position="63"/>
    </location>
</feature>
<feature type="transmembrane region" description="Helical" evidence="6">
    <location>
        <begin position="193"/>
        <end position="210"/>
    </location>
</feature>
<feature type="transmembrane region" description="Helical" evidence="6">
    <location>
        <begin position="6"/>
        <end position="30"/>
    </location>
</feature>
<dbReference type="OrthoDB" id="9812980at2"/>
<protein>
    <recommendedName>
        <fullName evidence="6">TVP38/TMEM64 family membrane protein</fullName>
    </recommendedName>
</protein>
<evidence type="ECO:0000256" key="5">
    <source>
        <dbReference type="ARBA" id="ARBA00023136"/>
    </source>
</evidence>
<keyword evidence="4 6" id="KW-1133">Transmembrane helix</keyword>
<evidence type="ECO:0000256" key="2">
    <source>
        <dbReference type="ARBA" id="ARBA00022475"/>
    </source>
</evidence>
<dbReference type="InterPro" id="IPR015414">
    <property type="entry name" value="TMEM64"/>
</dbReference>
<comment type="subcellular location">
    <subcellularLocation>
        <location evidence="1 6">Cell membrane</location>
        <topology evidence="1 6">Multi-pass membrane protein</topology>
    </subcellularLocation>
</comment>
<evidence type="ECO:0000259" key="7">
    <source>
        <dbReference type="Pfam" id="PF09335"/>
    </source>
</evidence>